<keyword evidence="2" id="KW-0963">Cytoplasm</keyword>
<reference evidence="6" key="2">
    <citation type="submission" date="2025-08" db="UniProtKB">
        <authorList>
            <consortium name="Ensembl"/>
        </authorList>
    </citation>
    <scope>IDENTIFICATION</scope>
</reference>
<protein>
    <submittedName>
        <fullName evidence="6">Coiled-coil domain containing 18</fullName>
    </submittedName>
</protein>
<name>A0AAQ4R6T9_GASAC</name>
<dbReference type="Proteomes" id="UP000007635">
    <property type="component" value="Chromosome III"/>
</dbReference>
<accession>A0AAQ4R6T9</accession>
<feature type="compositionally biased region" description="Low complexity" evidence="5">
    <location>
        <begin position="1116"/>
        <end position="1126"/>
    </location>
</feature>
<dbReference type="Gene3D" id="1.10.287.1490">
    <property type="match status" value="1"/>
</dbReference>
<keyword evidence="7" id="KW-1185">Reference proteome</keyword>
<feature type="compositionally biased region" description="Low complexity" evidence="5">
    <location>
        <begin position="1143"/>
        <end position="1154"/>
    </location>
</feature>
<evidence type="ECO:0000256" key="5">
    <source>
        <dbReference type="SAM" id="MobiDB-lite"/>
    </source>
</evidence>
<dbReference type="GeneTree" id="ENSGT00940000153190"/>
<reference evidence="6 7" key="1">
    <citation type="journal article" date="2021" name="G3 (Bethesda)">
        <title>Improved contiguity of the threespine stickleback genome using long-read sequencing.</title>
        <authorList>
            <person name="Nath S."/>
            <person name="Shaw D.E."/>
            <person name="White M.A."/>
        </authorList>
    </citation>
    <scope>NUCLEOTIDE SEQUENCE [LARGE SCALE GENOMIC DNA]</scope>
    <source>
        <strain evidence="6 7">Lake Benthic</strain>
    </source>
</reference>
<dbReference type="Ensembl" id="ENSGACT00000068206.1">
    <property type="protein sequence ID" value="ENSGACP00000058732.1"/>
    <property type="gene ID" value="ENSGACG00000015662.3"/>
</dbReference>
<proteinExistence type="predicted"/>
<feature type="coiled-coil region" evidence="4">
    <location>
        <begin position="326"/>
        <end position="471"/>
    </location>
</feature>
<evidence type="ECO:0000313" key="6">
    <source>
        <dbReference type="Ensembl" id="ENSGACP00000058732.1"/>
    </source>
</evidence>
<feature type="compositionally biased region" description="Polar residues" evidence="5">
    <location>
        <begin position="624"/>
        <end position="638"/>
    </location>
</feature>
<feature type="region of interest" description="Disordered" evidence="5">
    <location>
        <begin position="604"/>
        <end position="638"/>
    </location>
</feature>
<organism evidence="6 7">
    <name type="scientific">Gasterosteus aculeatus aculeatus</name>
    <name type="common">three-spined stickleback</name>
    <dbReference type="NCBI Taxonomy" id="481459"/>
    <lineage>
        <taxon>Eukaryota</taxon>
        <taxon>Metazoa</taxon>
        <taxon>Chordata</taxon>
        <taxon>Craniata</taxon>
        <taxon>Vertebrata</taxon>
        <taxon>Euteleostomi</taxon>
        <taxon>Actinopterygii</taxon>
        <taxon>Neopterygii</taxon>
        <taxon>Teleostei</taxon>
        <taxon>Neoteleostei</taxon>
        <taxon>Acanthomorphata</taxon>
        <taxon>Eupercaria</taxon>
        <taxon>Perciformes</taxon>
        <taxon>Cottioidei</taxon>
        <taxon>Gasterosteales</taxon>
        <taxon>Gasterosteidae</taxon>
        <taxon>Gasterosteus</taxon>
    </lineage>
</organism>
<evidence type="ECO:0000256" key="2">
    <source>
        <dbReference type="ARBA" id="ARBA00022490"/>
    </source>
</evidence>
<sequence length="1336" mass="151652">MMESYSSRRKGCCVRQENACLTIQDEQLIGNLDAMHYGLNTSKSQVHIQGSMIGGKNGVALMSEQIRQLQTKLETQATELKTAELRADCRQEAAAHGDILVATLTEELSALREELENNAARCKRAEQQRNQALQNAEKLKEAFKEYRATISIKLTRVMESESKLKESLVDCDREKEALQMKCTELERGKVEQSQTISQMKEEVKCAAGLQAQLEEAGLKIVHLERQLMERGAAFGELASLRKELENLRTLTRSQEQKVSQSHGEAEQSRAELASLEAILSLLHLREGAVGTLCVRPCMFPPVNYLGTAHLLKLKPGEGYQQLLRVLQSMETERTKQDGLVQRLQERLSRTQEEISSLQSSMSQRASHYQSLHTELLDKVSQATDTEKELKRKSARVASLEKQLQEKSSAYSQAALTNTELENQLLLQQTVEEAQSRMSAMEQELSALRRERDEAQDAALLLQSSIDQLAQQRQDEVRHNEVLLESFTEQAAQSATKVSELESSLSACRQELSSNLQQMDEMKKNYESELQANKYKVSSLQEKLQGANLVCQNSGEQNLQLQLSLQLQQTMLTESTAHISELEESQSQLQKQVSSLEQHLERARATLQGEVRNRERDGREKDQNLQEMNQQNKQLSESVSHLTSEMTKCREEMVSKDSELQRLRKDVNDKTSHISRLDENLQHIKRQLDSKSDMLMDLGEKLRCCEADRLRCGQRAQVLEGQHQAVQRELAETLEQLRELRDVLRTTQTIADERQASVEKLTVQLSETQRELEDRTHEVLDMDNALKERQGELQKRAQLLGHLEVGIRDHKQEMERKVDSLQQNLQARASELRDAQQELTDRTKEQHELDQQLCVCQQKLHTSLQKLEETQRHCETLTRELDATKLQTKEKEVRLDGVEEELAMKEARWLQLEAELQSMVTALELELDLEKEQHSKELESLQQTRGQLLKVSEHISSTMLSSQEQLAAKLQQSQNQLEEAKTELEQTKAQLNRTRNQASHLQTQRDQSRTQLLQSKTQLEQSKILCEQTRAQNSQLHSELEKLSSQLVQADMQVGQLQARLQASKKTMEMSNESLLIKESEATRLQARISSLERAADRNHLYAHTVSLPAPHTFTRSPESSSSAHLPPASPHKLQTALPSPVHTPSTRPLSPTRTHACLSPPAHSYLQPVSSSNQSDLSERQRTCDWLQRSSIDSSLELSQSLKATLREALGKNPWESSSPSLSEASDHSWQGLNDMEATAGPDFSFNPLTYRVEKKEHVNPDMEAASMQDSDEEQRRDSVCTLVGQVEEGDMSSLTGMLRFVNQTLAMQEDPSLWSATGLSQTGRILTLQRDVEET</sequence>
<feature type="compositionally biased region" description="Polar residues" evidence="5">
    <location>
        <begin position="1167"/>
        <end position="1176"/>
    </location>
</feature>
<keyword evidence="3 4" id="KW-0175">Coiled coil</keyword>
<dbReference type="PANTHER" id="PTHR18875:SF8">
    <property type="entry name" value="COILED-COIL DOMAIN-CONTAINING PROTEIN 18"/>
    <property type="match status" value="1"/>
</dbReference>
<evidence type="ECO:0000256" key="4">
    <source>
        <dbReference type="SAM" id="Coils"/>
    </source>
</evidence>
<evidence type="ECO:0000313" key="7">
    <source>
        <dbReference type="Proteomes" id="UP000007635"/>
    </source>
</evidence>
<dbReference type="GO" id="GO:0005737">
    <property type="term" value="C:cytoplasm"/>
    <property type="evidence" value="ECO:0007669"/>
    <property type="project" value="UniProtKB-SubCell"/>
</dbReference>
<feature type="compositionally biased region" description="Basic and acidic residues" evidence="5">
    <location>
        <begin position="610"/>
        <end position="623"/>
    </location>
</feature>
<reference evidence="6" key="3">
    <citation type="submission" date="2025-09" db="UniProtKB">
        <authorList>
            <consortium name="Ensembl"/>
        </authorList>
    </citation>
    <scope>IDENTIFICATION</scope>
</reference>
<comment type="subcellular location">
    <subcellularLocation>
        <location evidence="1">Cytoplasm</location>
    </subcellularLocation>
</comment>
<feature type="region of interest" description="Disordered" evidence="5">
    <location>
        <begin position="990"/>
        <end position="1013"/>
    </location>
</feature>
<feature type="coiled-coil region" evidence="4">
    <location>
        <begin position="508"/>
        <end position="542"/>
    </location>
</feature>
<dbReference type="PANTHER" id="PTHR18875">
    <property type="entry name" value="SARCOMA ANTIGEN NY-SAR-24/CYTOSKELETAL PROTEIN SOJO"/>
    <property type="match status" value="1"/>
</dbReference>
<feature type="coiled-coil region" evidence="4">
    <location>
        <begin position="59"/>
        <end position="149"/>
    </location>
</feature>
<feature type="coiled-coil region" evidence="4">
    <location>
        <begin position="206"/>
        <end position="257"/>
    </location>
</feature>
<evidence type="ECO:0000256" key="1">
    <source>
        <dbReference type="ARBA" id="ARBA00004496"/>
    </source>
</evidence>
<evidence type="ECO:0000256" key="3">
    <source>
        <dbReference type="ARBA" id="ARBA00023054"/>
    </source>
</evidence>
<feature type="region of interest" description="Disordered" evidence="5">
    <location>
        <begin position="1108"/>
        <end position="1177"/>
    </location>
</feature>